<dbReference type="RefSeq" id="WP_220580912.1">
    <property type="nucleotide sequence ID" value="NZ_RKLT01000006.1"/>
</dbReference>
<dbReference type="Pfam" id="PF00582">
    <property type="entry name" value="Usp"/>
    <property type="match status" value="1"/>
</dbReference>
<accession>A0AAW4PG71</accession>
<evidence type="ECO:0000313" key="3">
    <source>
        <dbReference type="Proteomes" id="UP001430455"/>
    </source>
</evidence>
<dbReference type="SUPFAM" id="SSF52402">
    <property type="entry name" value="Adenine nucleotide alpha hydrolases-like"/>
    <property type="match status" value="1"/>
</dbReference>
<comment type="caution">
    <text evidence="2">The sequence shown here is derived from an EMBL/GenBank/DDBJ whole genome shotgun (WGS) entry which is preliminary data.</text>
</comment>
<dbReference type="InterPro" id="IPR006016">
    <property type="entry name" value="UspA"/>
</dbReference>
<keyword evidence="3" id="KW-1185">Reference proteome</keyword>
<reference evidence="2 3" key="1">
    <citation type="submission" date="2021-06" db="EMBL/GenBank/DDBJ databases">
        <title>Halomicroarcula sp. a new haloarchaeum isolated from saline soil.</title>
        <authorList>
            <person name="Duran-Viseras A."/>
            <person name="Sanchez-Porro C."/>
            <person name="Ventosa A."/>
        </authorList>
    </citation>
    <scope>NUCLEOTIDE SEQUENCE [LARGE SCALE GENOMIC DNA]</scope>
    <source>
        <strain evidence="2 3">F27</strain>
    </source>
</reference>
<gene>
    <name evidence="2" type="ORF">EGH23_15580</name>
</gene>
<organism evidence="2 3">
    <name type="scientific">Haloarcula nitratireducens</name>
    <dbReference type="NCBI Taxonomy" id="2487749"/>
    <lineage>
        <taxon>Archaea</taxon>
        <taxon>Methanobacteriati</taxon>
        <taxon>Methanobacteriota</taxon>
        <taxon>Stenosarchaea group</taxon>
        <taxon>Halobacteria</taxon>
        <taxon>Halobacteriales</taxon>
        <taxon>Haloarculaceae</taxon>
        <taxon>Haloarcula</taxon>
    </lineage>
</organism>
<protein>
    <submittedName>
        <fullName evidence="2">Universal stress protein</fullName>
    </submittedName>
</protein>
<dbReference type="CDD" id="cd00293">
    <property type="entry name" value="USP-like"/>
    <property type="match status" value="1"/>
</dbReference>
<proteinExistence type="predicted"/>
<evidence type="ECO:0000313" key="2">
    <source>
        <dbReference type="EMBL" id="MBX0296300.1"/>
    </source>
</evidence>
<evidence type="ECO:0000259" key="1">
    <source>
        <dbReference type="Pfam" id="PF00582"/>
    </source>
</evidence>
<dbReference type="EMBL" id="RKLT01000006">
    <property type="protein sequence ID" value="MBX0296300.1"/>
    <property type="molecule type" value="Genomic_DNA"/>
</dbReference>
<dbReference type="Proteomes" id="UP001430455">
    <property type="component" value="Unassembled WGS sequence"/>
</dbReference>
<dbReference type="AlphaFoldDB" id="A0AAW4PG71"/>
<sequence>MTIFVPYDGTTVSSAALERAQSLAYSLDEALVVSTVVPRDRENALDHQWITADETFDAKAIVSRFEARVASLAPTAEFHPIVLAGRAQSGSIARRLRDVARENGATLVVVGSDNIGRFVRPVNTVGGRVAARLDTDLYVVQETEAEYPPIATG</sequence>
<feature type="domain" description="UspA" evidence="1">
    <location>
        <begin position="2"/>
        <end position="140"/>
    </location>
</feature>
<dbReference type="Gene3D" id="3.40.50.620">
    <property type="entry name" value="HUPs"/>
    <property type="match status" value="1"/>
</dbReference>
<dbReference type="InterPro" id="IPR014729">
    <property type="entry name" value="Rossmann-like_a/b/a_fold"/>
</dbReference>
<name>A0AAW4PG71_9EURY</name>